<name>A0A0B6XWS5_9EUPU</name>
<sequence length="72" mass="8126">DYTSRRGQLISPFTGKKEIFETFAQSWKMNGTDYDIFKVETPGADLDPLHSFFDYSDIPSDFVGAPNQNTIG</sequence>
<proteinExistence type="predicted"/>
<feature type="non-terminal residue" evidence="1">
    <location>
        <position position="72"/>
    </location>
</feature>
<protein>
    <submittedName>
        <fullName evidence="1">Uncharacterized protein</fullName>
    </submittedName>
</protein>
<gene>
    <name evidence="1" type="primary">ORF3729</name>
</gene>
<reference evidence="1" key="1">
    <citation type="submission" date="2014-12" db="EMBL/GenBank/DDBJ databases">
        <title>Insight into the proteome of Arion vulgaris.</title>
        <authorList>
            <person name="Aradska J."/>
            <person name="Bulat T."/>
            <person name="Smidak R."/>
            <person name="Sarate P."/>
            <person name="Gangsoo J."/>
            <person name="Sialana F."/>
            <person name="Bilban M."/>
            <person name="Lubec G."/>
        </authorList>
    </citation>
    <scope>NUCLEOTIDE SEQUENCE</scope>
    <source>
        <tissue evidence="1">Skin</tissue>
    </source>
</reference>
<organism evidence="1">
    <name type="scientific">Arion vulgaris</name>
    <dbReference type="NCBI Taxonomy" id="1028688"/>
    <lineage>
        <taxon>Eukaryota</taxon>
        <taxon>Metazoa</taxon>
        <taxon>Spiralia</taxon>
        <taxon>Lophotrochozoa</taxon>
        <taxon>Mollusca</taxon>
        <taxon>Gastropoda</taxon>
        <taxon>Heterobranchia</taxon>
        <taxon>Euthyneura</taxon>
        <taxon>Panpulmonata</taxon>
        <taxon>Eupulmonata</taxon>
        <taxon>Stylommatophora</taxon>
        <taxon>Helicina</taxon>
        <taxon>Arionoidea</taxon>
        <taxon>Arionidae</taxon>
        <taxon>Arion</taxon>
    </lineage>
</organism>
<dbReference type="AlphaFoldDB" id="A0A0B6XWS5"/>
<evidence type="ECO:0000313" key="1">
    <source>
        <dbReference type="EMBL" id="CEK48354.1"/>
    </source>
</evidence>
<feature type="non-terminal residue" evidence="1">
    <location>
        <position position="1"/>
    </location>
</feature>
<dbReference type="EMBL" id="HACG01001489">
    <property type="protein sequence ID" value="CEK48354.1"/>
    <property type="molecule type" value="Transcribed_RNA"/>
</dbReference>
<accession>A0A0B6XWS5</accession>